<keyword evidence="7" id="KW-0456">Lyase</keyword>
<keyword evidence="8" id="KW-1185">Reference proteome</keyword>
<feature type="binding site" evidence="5">
    <location>
        <position position="169"/>
    </location>
    <ligand>
        <name>Mg(2+)</name>
        <dbReference type="ChEBI" id="CHEBI:18420"/>
    </ligand>
</feature>
<dbReference type="InterPro" id="IPR005000">
    <property type="entry name" value="Aldolase/citrate-lyase_domain"/>
</dbReference>
<feature type="binding site" evidence="5">
    <location>
        <position position="142"/>
    </location>
    <ligand>
        <name>Mg(2+)</name>
        <dbReference type="ChEBI" id="CHEBI:18420"/>
    </ligand>
</feature>
<accession>A0A1M5PVX2</accession>
<evidence type="ECO:0000256" key="3">
    <source>
        <dbReference type="ARBA" id="ARBA00022842"/>
    </source>
</evidence>
<protein>
    <submittedName>
        <fullName evidence="7">Beta-methylmalyl-CoA/L-malyl-CoA lyase</fullName>
    </submittedName>
</protein>
<dbReference type="SUPFAM" id="SSF51621">
    <property type="entry name" value="Phosphoenolpyruvate/pyruvate domain"/>
    <property type="match status" value="1"/>
</dbReference>
<keyword evidence="2 5" id="KW-0479">Metal-binding</keyword>
<keyword evidence="3 5" id="KW-0460">Magnesium</keyword>
<dbReference type="PIRSF" id="PIRSF015582">
    <property type="entry name" value="Cit_lyase_B"/>
    <property type="match status" value="1"/>
</dbReference>
<dbReference type="InterPro" id="IPR040442">
    <property type="entry name" value="Pyrv_kinase-like_dom_sf"/>
</dbReference>
<proteinExistence type="predicted"/>
<sequence length="331" mass="35572">MHASATAGSPRTRRLQRSCLAVPATSEVFFEKAAKGEADEVFLDLEDAVSPGEKERARHLAIAAINDIDWQDKIVAVRVNGLDTPWGYRDIVDVVEQCPRLDLIMLPKAGSAADVQFVDTLLSGIELAIGRRDPIGIEALIESAMGMVNAAKIAQASPRLEALIFGVGDYMIDMQTSDMRMGSLNQDYAVVNDIDGAQAASSYLANHWHYAQSRIATVCRAYGLRPIDGPYTDFSDMAGYQASACRGRALGFEGKWAIHPSQVAQANTAFTPSAQRVSWAARVAQAMDDAVGQGRGAINLDGELIDMAHVKLAANIRRRAALAAGNPNESA</sequence>
<dbReference type="GO" id="GO:0006107">
    <property type="term" value="P:oxaloacetate metabolic process"/>
    <property type="evidence" value="ECO:0007669"/>
    <property type="project" value="TreeGrafter"/>
</dbReference>
<evidence type="ECO:0000256" key="2">
    <source>
        <dbReference type="ARBA" id="ARBA00022723"/>
    </source>
</evidence>
<dbReference type="STRING" id="658167.SAMN04488135_10266"/>
<evidence type="ECO:0000259" key="6">
    <source>
        <dbReference type="Pfam" id="PF03328"/>
    </source>
</evidence>
<dbReference type="PANTHER" id="PTHR32308">
    <property type="entry name" value="LYASE BETA SUBUNIT, PUTATIVE (AFU_ORTHOLOGUE AFUA_4G13030)-RELATED"/>
    <property type="match status" value="1"/>
</dbReference>
<evidence type="ECO:0000256" key="5">
    <source>
        <dbReference type="PIRSR" id="PIRSR015582-2"/>
    </source>
</evidence>
<dbReference type="InterPro" id="IPR015813">
    <property type="entry name" value="Pyrv/PenolPyrv_kinase-like_dom"/>
</dbReference>
<feature type="domain" description="HpcH/HpaI aldolase/citrate lyase" evidence="6">
    <location>
        <begin position="17"/>
        <end position="260"/>
    </location>
</feature>
<dbReference type="Gene3D" id="3.20.20.60">
    <property type="entry name" value="Phosphoenolpyruvate-binding domains"/>
    <property type="match status" value="1"/>
</dbReference>
<reference evidence="7 8" key="1">
    <citation type="submission" date="2016-11" db="EMBL/GenBank/DDBJ databases">
        <authorList>
            <person name="Jaros S."/>
            <person name="Januszkiewicz K."/>
            <person name="Wedrychowicz H."/>
        </authorList>
    </citation>
    <scope>NUCLEOTIDE SEQUENCE [LARGE SCALE GENOMIC DNA]</scope>
    <source>
        <strain evidence="7 8">CGMCC 1.10190</strain>
    </source>
</reference>
<evidence type="ECO:0000256" key="1">
    <source>
        <dbReference type="ARBA" id="ARBA00001946"/>
    </source>
</evidence>
<dbReference type="AlphaFoldDB" id="A0A1M5PVX2"/>
<evidence type="ECO:0000313" key="8">
    <source>
        <dbReference type="Proteomes" id="UP000184226"/>
    </source>
</evidence>
<dbReference type="InterPro" id="IPR011206">
    <property type="entry name" value="Citrate_lyase_beta/mcl1/mcl2"/>
</dbReference>
<dbReference type="Pfam" id="PF03328">
    <property type="entry name" value="HpcH_HpaI"/>
    <property type="match status" value="1"/>
</dbReference>
<name>A0A1M5PVX2_9BURK</name>
<organism evidence="7 8">
    <name type="scientific">Pollutimonas bauzanensis</name>
    <dbReference type="NCBI Taxonomy" id="658167"/>
    <lineage>
        <taxon>Bacteria</taxon>
        <taxon>Pseudomonadati</taxon>
        <taxon>Pseudomonadota</taxon>
        <taxon>Betaproteobacteria</taxon>
        <taxon>Burkholderiales</taxon>
        <taxon>Alcaligenaceae</taxon>
        <taxon>Pollutimonas</taxon>
    </lineage>
</organism>
<comment type="cofactor">
    <cofactor evidence="1">
        <name>Mg(2+)</name>
        <dbReference type="ChEBI" id="CHEBI:18420"/>
    </cofactor>
</comment>
<dbReference type="GO" id="GO:0000287">
    <property type="term" value="F:magnesium ion binding"/>
    <property type="evidence" value="ECO:0007669"/>
    <property type="project" value="TreeGrafter"/>
</dbReference>
<dbReference type="PANTHER" id="PTHR32308:SF10">
    <property type="entry name" value="CITRATE LYASE SUBUNIT BETA"/>
    <property type="match status" value="1"/>
</dbReference>
<feature type="binding site" evidence="4">
    <location>
        <position position="142"/>
    </location>
    <ligand>
        <name>substrate</name>
    </ligand>
</feature>
<dbReference type="GO" id="GO:0016829">
    <property type="term" value="F:lyase activity"/>
    <property type="evidence" value="ECO:0007669"/>
    <property type="project" value="UniProtKB-KW"/>
</dbReference>
<feature type="binding site" evidence="4">
    <location>
        <position position="78"/>
    </location>
    <ligand>
        <name>substrate</name>
    </ligand>
</feature>
<dbReference type="RefSeq" id="WP_073101729.1">
    <property type="nucleotide sequence ID" value="NZ_FQXE01000002.1"/>
</dbReference>
<dbReference type="Proteomes" id="UP000184226">
    <property type="component" value="Unassembled WGS sequence"/>
</dbReference>
<evidence type="ECO:0000313" key="7">
    <source>
        <dbReference type="EMBL" id="SHH05661.1"/>
    </source>
</evidence>
<evidence type="ECO:0000256" key="4">
    <source>
        <dbReference type="PIRSR" id="PIRSR015582-1"/>
    </source>
</evidence>
<dbReference type="OrthoDB" id="348111at2"/>
<gene>
    <name evidence="7" type="ORF">SAMN04488135_10266</name>
</gene>
<dbReference type="EMBL" id="FQXE01000002">
    <property type="protein sequence ID" value="SHH05661.1"/>
    <property type="molecule type" value="Genomic_DNA"/>
</dbReference>